<comment type="caution">
    <text evidence="6">The sequence shown here is derived from an EMBL/GenBank/DDBJ whole genome shotgun (WGS) entry which is preliminary data.</text>
</comment>
<accession>A0A0M9ET05</accession>
<feature type="transmembrane region" description="Helical" evidence="5">
    <location>
        <begin position="396"/>
        <end position="419"/>
    </location>
</feature>
<gene>
    <name evidence="6" type="ORF">FLAG1_07854</name>
</gene>
<dbReference type="AlphaFoldDB" id="A0A0M9ET05"/>
<sequence>MRVAVIGGGPSGLVTLKYLIKAHLSLSCDPIEAWLFESEDTIGGAFAHRAYEDAELVSSKQLTTFSDFRCPRNEDFLSAVDYVRYLQDYCSKFQLWGNIKLESTIQGIKGSRAQGYVIEYVNKSGEVLSWKCDAIAVCSGLHREPNMPVIPGLNHVPQVLHSADFKTKNVSRANLFDTTYVHRTLRNSMILWEYYNYYIKALLWICSGTTAGMDQWIGAISPARHHPSKIFFNKSMKICPYLSLPYRPKQPDFRHQYQTRMVDRLISLSEMQAQLWVLNLVAPYRLSDLKAEDETHYKLHSGADARVHYGVDHESYAYQLALDIGSAPGVVDIWRVARQTRVSVACRILIIWAFGAHFNTKFRMIGPWAWKGAKELLATDEFWQTISRRPILFGHFFVSILPMMIFGPLSMLFLIGVSLPTYWNTLELYLVTNWINPFPRV</sequence>
<keyword evidence="3" id="KW-0274">FAD</keyword>
<keyword evidence="6" id="KW-0503">Monooxygenase</keyword>
<evidence type="ECO:0000256" key="1">
    <source>
        <dbReference type="ARBA" id="ARBA00009183"/>
    </source>
</evidence>
<dbReference type="Proteomes" id="UP000037904">
    <property type="component" value="Unassembled WGS sequence"/>
</dbReference>
<evidence type="ECO:0000256" key="5">
    <source>
        <dbReference type="SAM" id="Phobius"/>
    </source>
</evidence>
<comment type="similarity">
    <text evidence="1">Belongs to the FMO family.</text>
</comment>
<proteinExistence type="inferred from homology"/>
<dbReference type="Gene3D" id="3.50.50.60">
    <property type="entry name" value="FAD/NAD(P)-binding domain"/>
    <property type="match status" value="1"/>
</dbReference>
<organism evidence="6 7">
    <name type="scientific">Fusarium langsethiae</name>
    <dbReference type="NCBI Taxonomy" id="179993"/>
    <lineage>
        <taxon>Eukaryota</taxon>
        <taxon>Fungi</taxon>
        <taxon>Dikarya</taxon>
        <taxon>Ascomycota</taxon>
        <taxon>Pezizomycotina</taxon>
        <taxon>Sordariomycetes</taxon>
        <taxon>Hypocreomycetidae</taxon>
        <taxon>Hypocreales</taxon>
        <taxon>Nectriaceae</taxon>
        <taxon>Fusarium</taxon>
    </lineage>
</organism>
<dbReference type="EMBL" id="JXCE01000205">
    <property type="protein sequence ID" value="KPA39288.1"/>
    <property type="molecule type" value="Genomic_DNA"/>
</dbReference>
<evidence type="ECO:0000256" key="2">
    <source>
        <dbReference type="ARBA" id="ARBA00022630"/>
    </source>
</evidence>
<evidence type="ECO:0000313" key="7">
    <source>
        <dbReference type="Proteomes" id="UP000037904"/>
    </source>
</evidence>
<evidence type="ECO:0000256" key="3">
    <source>
        <dbReference type="ARBA" id="ARBA00022827"/>
    </source>
</evidence>
<reference evidence="6 7" key="1">
    <citation type="submission" date="2015-04" db="EMBL/GenBank/DDBJ databases">
        <title>The draft genome sequence of Fusarium langsethiae, a T-2/HT-2 mycotoxin producer.</title>
        <authorList>
            <person name="Lysoe E."/>
            <person name="Divon H.H."/>
            <person name="Terzi V."/>
            <person name="Orru L."/>
            <person name="Lamontanara A."/>
            <person name="Kolseth A.-K."/>
            <person name="Frandsen R.J."/>
            <person name="Nielsen K."/>
            <person name="Thrane U."/>
        </authorList>
    </citation>
    <scope>NUCLEOTIDE SEQUENCE [LARGE SCALE GENOMIC DNA]</scope>
    <source>
        <strain evidence="6 7">Fl201059</strain>
    </source>
</reference>
<keyword evidence="5" id="KW-0472">Membrane</keyword>
<dbReference type="InterPro" id="IPR036188">
    <property type="entry name" value="FAD/NAD-bd_sf"/>
</dbReference>
<dbReference type="GO" id="GO:0050661">
    <property type="term" value="F:NADP binding"/>
    <property type="evidence" value="ECO:0007669"/>
    <property type="project" value="InterPro"/>
</dbReference>
<keyword evidence="5" id="KW-0812">Transmembrane</keyword>
<dbReference type="InterPro" id="IPR020946">
    <property type="entry name" value="Flavin_mOase-like"/>
</dbReference>
<dbReference type="SUPFAM" id="SSF51905">
    <property type="entry name" value="FAD/NAD(P)-binding domain"/>
    <property type="match status" value="1"/>
</dbReference>
<protein>
    <submittedName>
        <fullName evidence="6">Dimethylaniline monooxygenase</fullName>
    </submittedName>
</protein>
<evidence type="ECO:0000256" key="4">
    <source>
        <dbReference type="ARBA" id="ARBA00023002"/>
    </source>
</evidence>
<keyword evidence="7" id="KW-1185">Reference proteome</keyword>
<keyword evidence="5" id="KW-1133">Transmembrane helix</keyword>
<evidence type="ECO:0000313" key="6">
    <source>
        <dbReference type="EMBL" id="KPA39288.1"/>
    </source>
</evidence>
<dbReference type="GO" id="GO:0050660">
    <property type="term" value="F:flavin adenine dinucleotide binding"/>
    <property type="evidence" value="ECO:0007669"/>
    <property type="project" value="InterPro"/>
</dbReference>
<keyword evidence="4" id="KW-0560">Oxidoreductase</keyword>
<dbReference type="Pfam" id="PF00743">
    <property type="entry name" value="FMO-like"/>
    <property type="match status" value="1"/>
</dbReference>
<name>A0A0M9ET05_FUSLA</name>
<dbReference type="PANTHER" id="PTHR23023">
    <property type="entry name" value="DIMETHYLANILINE MONOOXYGENASE"/>
    <property type="match status" value="1"/>
</dbReference>
<dbReference type="GO" id="GO:0004499">
    <property type="term" value="F:N,N-dimethylaniline monooxygenase activity"/>
    <property type="evidence" value="ECO:0007669"/>
    <property type="project" value="InterPro"/>
</dbReference>
<keyword evidence="2" id="KW-0285">Flavoprotein</keyword>
<dbReference type="InterPro" id="IPR050346">
    <property type="entry name" value="FMO-like"/>
</dbReference>